<accession>A0A8H7M2M4</accession>
<dbReference type="SUPFAM" id="SSF51735">
    <property type="entry name" value="NAD(P)-binding Rossmann-fold domains"/>
    <property type="match status" value="1"/>
</dbReference>
<proteinExistence type="inferred from homology"/>
<comment type="similarity">
    <text evidence="2">Belongs to the NAD(P)-dependent epimerase/dehydratase family. Dihydroflavonol-4-reductase subfamily.</text>
</comment>
<dbReference type="PANTHER" id="PTHR10366:SF564">
    <property type="entry name" value="STEROL-4-ALPHA-CARBOXYLATE 3-DEHYDROGENASE, DECARBOXYLATING"/>
    <property type="match status" value="1"/>
</dbReference>
<keyword evidence="1" id="KW-0560">Oxidoreductase</keyword>
<organism evidence="4 5">
    <name type="scientific">Rhizoctonia solani</name>
    <dbReference type="NCBI Taxonomy" id="456999"/>
    <lineage>
        <taxon>Eukaryota</taxon>
        <taxon>Fungi</taxon>
        <taxon>Dikarya</taxon>
        <taxon>Basidiomycota</taxon>
        <taxon>Agaricomycotina</taxon>
        <taxon>Agaricomycetes</taxon>
        <taxon>Cantharellales</taxon>
        <taxon>Ceratobasidiaceae</taxon>
        <taxon>Rhizoctonia</taxon>
    </lineage>
</organism>
<dbReference type="PANTHER" id="PTHR10366">
    <property type="entry name" value="NAD DEPENDENT EPIMERASE/DEHYDRATASE"/>
    <property type="match status" value="1"/>
</dbReference>
<evidence type="ECO:0000259" key="3">
    <source>
        <dbReference type="Pfam" id="PF01370"/>
    </source>
</evidence>
<dbReference type="InterPro" id="IPR050425">
    <property type="entry name" value="NAD(P)_dehydrat-like"/>
</dbReference>
<evidence type="ECO:0000313" key="4">
    <source>
        <dbReference type="EMBL" id="KAF8751830.1"/>
    </source>
</evidence>
<sequence>MPPIAAPAKILLTGVNGYLGAHVAKELLDHGFAVVGTVRSSAKGDSIAKYFEHYGERFSYSIVQDMTMPGVFDPVISVGEFDGVAHTAAPIPTSSGQQADSSDSAFNAAIAGTLNVMHSIKAYGQTVKRVVFTSSTLAALQSEPGIVHNESHWNDEVVKRLQDREYKATDIERYMASKCLSEKAAWKFIEDNKSEVNFDLVTILPTAIIGVSSPLDENMPRAQLDASNMFFKSLKAAIKDSKFTDPCFTIVHVKDTAALHAEAFIHSGAAGHRIPATSSEPSWQDICDALNEEPAFSGVPGGNPGVGKRPDNESLEWDTSYAKSLLGRNMIGARQMVRETAAFYQKKGWEFVAT</sequence>
<name>A0A8H7M2M4_9AGAM</name>
<comment type="caution">
    <text evidence="4">The sequence shown here is derived from an EMBL/GenBank/DDBJ whole genome shotgun (WGS) entry which is preliminary data.</text>
</comment>
<evidence type="ECO:0000256" key="1">
    <source>
        <dbReference type="ARBA" id="ARBA00023002"/>
    </source>
</evidence>
<dbReference type="InterPro" id="IPR001509">
    <property type="entry name" value="Epimerase_deHydtase"/>
</dbReference>
<feature type="domain" description="NAD-dependent epimerase/dehydratase" evidence="3">
    <location>
        <begin position="10"/>
        <end position="212"/>
    </location>
</feature>
<reference evidence="4" key="1">
    <citation type="submission" date="2020-09" db="EMBL/GenBank/DDBJ databases">
        <title>Comparative genome analyses of four rice-infecting Rhizoctonia solani isolates reveal extensive enrichment of homogalacturonan modification genes.</title>
        <authorList>
            <person name="Lee D.-Y."/>
            <person name="Jeon J."/>
            <person name="Kim K.-T."/>
            <person name="Cheong K."/>
            <person name="Song H."/>
            <person name="Choi G."/>
            <person name="Ko J."/>
            <person name="Opiyo S.O."/>
            <person name="Zuo S."/>
            <person name="Madhav S."/>
            <person name="Lee Y.-H."/>
            <person name="Wang G.-L."/>
        </authorList>
    </citation>
    <scope>NUCLEOTIDE SEQUENCE</scope>
    <source>
        <strain evidence="4">AG1-IA B2</strain>
    </source>
</reference>
<dbReference type="GO" id="GO:0016616">
    <property type="term" value="F:oxidoreductase activity, acting on the CH-OH group of donors, NAD or NADP as acceptor"/>
    <property type="evidence" value="ECO:0007669"/>
    <property type="project" value="TreeGrafter"/>
</dbReference>
<dbReference type="EMBL" id="JACYCF010000017">
    <property type="protein sequence ID" value="KAF8751830.1"/>
    <property type="molecule type" value="Genomic_DNA"/>
</dbReference>
<evidence type="ECO:0000313" key="5">
    <source>
        <dbReference type="Proteomes" id="UP000614334"/>
    </source>
</evidence>
<dbReference type="Pfam" id="PF01370">
    <property type="entry name" value="Epimerase"/>
    <property type="match status" value="1"/>
</dbReference>
<dbReference type="InterPro" id="IPR036291">
    <property type="entry name" value="NAD(P)-bd_dom_sf"/>
</dbReference>
<gene>
    <name evidence="4" type="ORF">RHS01_08451</name>
</gene>
<dbReference type="Gene3D" id="3.40.50.720">
    <property type="entry name" value="NAD(P)-binding Rossmann-like Domain"/>
    <property type="match status" value="1"/>
</dbReference>
<protein>
    <submittedName>
        <fullName evidence="4">NAD-P-binding protein</fullName>
    </submittedName>
</protein>
<dbReference type="Proteomes" id="UP000614334">
    <property type="component" value="Unassembled WGS sequence"/>
</dbReference>
<dbReference type="AlphaFoldDB" id="A0A8H7M2M4"/>
<evidence type="ECO:0000256" key="2">
    <source>
        <dbReference type="ARBA" id="ARBA00023445"/>
    </source>
</evidence>